<dbReference type="PANTHER" id="PTHR33428:SF10">
    <property type="entry name" value="CHLOROPHYLLASE-1"/>
    <property type="match status" value="1"/>
</dbReference>
<dbReference type="Gene3D" id="3.40.50.1820">
    <property type="entry name" value="alpha/beta hydrolase"/>
    <property type="match status" value="1"/>
</dbReference>
<evidence type="ECO:0000313" key="2">
    <source>
        <dbReference type="EMBL" id="KAJ8421835.1"/>
    </source>
</evidence>
<dbReference type="PANTHER" id="PTHR33428">
    <property type="entry name" value="CHLOROPHYLLASE-2, CHLOROPLASTIC"/>
    <property type="match status" value="1"/>
</dbReference>
<keyword evidence="1" id="KW-0732">Signal</keyword>
<comment type="caution">
    <text evidence="2">The sequence shown here is derived from an EMBL/GenBank/DDBJ whole genome shotgun (WGS) entry which is preliminary data.</text>
</comment>
<reference evidence="2" key="1">
    <citation type="submission" date="2022-04" db="EMBL/GenBank/DDBJ databases">
        <title>Carnegiea gigantea Genome sequencing and assembly v2.</title>
        <authorList>
            <person name="Copetti D."/>
            <person name="Sanderson M.J."/>
            <person name="Burquez A."/>
            <person name="Wojciechowski M.F."/>
        </authorList>
    </citation>
    <scope>NUCLEOTIDE SEQUENCE</scope>
    <source>
        <strain evidence="2">SGP5-SGP5p</strain>
        <tissue evidence="2">Aerial part</tissue>
    </source>
</reference>
<accession>A0A9Q1JKQ4</accession>
<dbReference type="Proteomes" id="UP001153076">
    <property type="component" value="Unassembled WGS sequence"/>
</dbReference>
<feature type="signal peptide" evidence="1">
    <location>
        <begin position="1"/>
        <end position="24"/>
    </location>
</feature>
<dbReference type="OrthoDB" id="2093222at2759"/>
<dbReference type="EMBL" id="JAKOGI010002508">
    <property type="protein sequence ID" value="KAJ8421835.1"/>
    <property type="molecule type" value="Genomic_DNA"/>
</dbReference>
<dbReference type="SUPFAM" id="SSF53474">
    <property type="entry name" value="alpha/beta-Hydrolases"/>
    <property type="match status" value="1"/>
</dbReference>
<organism evidence="2 3">
    <name type="scientific">Carnegiea gigantea</name>
    <dbReference type="NCBI Taxonomy" id="171969"/>
    <lineage>
        <taxon>Eukaryota</taxon>
        <taxon>Viridiplantae</taxon>
        <taxon>Streptophyta</taxon>
        <taxon>Embryophyta</taxon>
        <taxon>Tracheophyta</taxon>
        <taxon>Spermatophyta</taxon>
        <taxon>Magnoliopsida</taxon>
        <taxon>eudicotyledons</taxon>
        <taxon>Gunneridae</taxon>
        <taxon>Pentapetalae</taxon>
        <taxon>Caryophyllales</taxon>
        <taxon>Cactineae</taxon>
        <taxon>Cactaceae</taxon>
        <taxon>Cactoideae</taxon>
        <taxon>Echinocereeae</taxon>
        <taxon>Carnegiea</taxon>
    </lineage>
</organism>
<protein>
    <recommendedName>
        <fullName evidence="4">Chlorophyllase</fullName>
    </recommendedName>
</protein>
<dbReference type="InterPro" id="IPR017395">
    <property type="entry name" value="Chlorophyllase-like"/>
</dbReference>
<evidence type="ECO:0000313" key="3">
    <source>
        <dbReference type="Proteomes" id="UP001153076"/>
    </source>
</evidence>
<feature type="chain" id="PRO_5040236988" description="Chlorophyllase" evidence="1">
    <location>
        <begin position="25"/>
        <end position="349"/>
    </location>
</feature>
<name>A0A9Q1JKQ4_9CARY</name>
<evidence type="ECO:0008006" key="4">
    <source>
        <dbReference type="Google" id="ProtNLM"/>
    </source>
</evidence>
<dbReference type="InterPro" id="IPR029058">
    <property type="entry name" value="AB_hydrolase_fold"/>
</dbReference>
<sequence>MHKKMAILWVIALLMLLATTASEARVVEPTLLEMATTQTSHMIQTASVFEKGTYEIATITIRKSHPSSPPHPLLVVSPKTTREYPIILFVHGTFLQNSAYSDLFQHIASHGYIIVAPQLWSSVLFFPSQYHEIEMAASVANWLSKNLQDVLPSDVHGDLSKLAVSGHSRGGKTAFALALGITDTKLEVEISALIGLDPLAGRSKNHLTEPHVLTYVPNSFNLSIPTMVIGSGLGNQSILPIFVPPCAPNEVNYVEFFNECGVGTKFVLTNYGHMDMLNNELGFISSKASSACVKGNCRKVVARRTIGGLIVAFLAASFLQDPSDYVNIIANPSLAPARLYPVETKIRHD</sequence>
<evidence type="ECO:0000256" key="1">
    <source>
        <dbReference type="SAM" id="SignalP"/>
    </source>
</evidence>
<dbReference type="Pfam" id="PF07224">
    <property type="entry name" value="Chlorophyllase"/>
    <property type="match status" value="1"/>
</dbReference>
<dbReference type="GO" id="GO:0015996">
    <property type="term" value="P:chlorophyll catabolic process"/>
    <property type="evidence" value="ECO:0007669"/>
    <property type="project" value="TreeGrafter"/>
</dbReference>
<proteinExistence type="predicted"/>
<gene>
    <name evidence="2" type="ORF">Cgig2_020904</name>
</gene>
<dbReference type="AlphaFoldDB" id="A0A9Q1JKQ4"/>
<keyword evidence="3" id="KW-1185">Reference proteome</keyword>
<dbReference type="GO" id="GO:0047746">
    <property type="term" value="F:chlorophyllase activity"/>
    <property type="evidence" value="ECO:0007669"/>
    <property type="project" value="TreeGrafter"/>
</dbReference>